<reference evidence="2 3" key="1">
    <citation type="submission" date="2018-05" db="EMBL/GenBank/DDBJ databases">
        <title>Coraliomargarita sinensis sp. nov., isolated from a marine solar saltern.</title>
        <authorList>
            <person name="Zhou L.Y."/>
        </authorList>
    </citation>
    <scope>NUCLEOTIDE SEQUENCE [LARGE SCALE GENOMIC DNA]</scope>
    <source>
        <strain evidence="2 3">WN38</strain>
    </source>
</reference>
<dbReference type="Gene3D" id="3.40.50.150">
    <property type="entry name" value="Vaccinia Virus protein VP39"/>
    <property type="match status" value="1"/>
</dbReference>
<dbReference type="PANTHER" id="PTHR43832">
    <property type="match status" value="1"/>
</dbReference>
<keyword evidence="2" id="KW-0489">Methyltransferase</keyword>
<keyword evidence="3" id="KW-1185">Reference proteome</keyword>
<accession>A0A317ZF42</accession>
<organism evidence="2 3">
    <name type="scientific">Coraliomargarita sinensis</name>
    <dbReference type="NCBI Taxonomy" id="2174842"/>
    <lineage>
        <taxon>Bacteria</taxon>
        <taxon>Pseudomonadati</taxon>
        <taxon>Verrucomicrobiota</taxon>
        <taxon>Opitutia</taxon>
        <taxon>Puniceicoccales</taxon>
        <taxon>Coraliomargaritaceae</taxon>
        <taxon>Coraliomargarita</taxon>
    </lineage>
</organism>
<proteinExistence type="predicted"/>
<keyword evidence="2" id="KW-0808">Transferase</keyword>
<dbReference type="GO" id="GO:0008610">
    <property type="term" value="P:lipid biosynthetic process"/>
    <property type="evidence" value="ECO:0007669"/>
    <property type="project" value="InterPro"/>
</dbReference>
<dbReference type="EMBL" id="QHJQ01000006">
    <property type="protein sequence ID" value="PXA03920.1"/>
    <property type="molecule type" value="Genomic_DNA"/>
</dbReference>
<dbReference type="PANTHER" id="PTHR43832:SF1">
    <property type="entry name" value="S-ADENOSYL-L-METHIONINE-DEPENDENT METHYLTRANSFERASES SUPERFAMILY PROTEIN"/>
    <property type="match status" value="1"/>
</dbReference>
<dbReference type="PIRSF" id="PIRSF003085">
    <property type="entry name" value="CMAS"/>
    <property type="match status" value="1"/>
</dbReference>
<name>A0A317ZF42_9BACT</name>
<dbReference type="AlphaFoldDB" id="A0A317ZF42"/>
<dbReference type="RefSeq" id="WP_110131275.1">
    <property type="nucleotide sequence ID" value="NZ_QHJQ01000006.1"/>
</dbReference>
<gene>
    <name evidence="2" type="ORF">DDZ13_09785</name>
</gene>
<comment type="caution">
    <text evidence="2">The sequence shown here is derived from an EMBL/GenBank/DDBJ whole genome shotgun (WGS) entry which is preliminary data.</text>
</comment>
<protein>
    <submittedName>
        <fullName evidence="2">SAM-dependent methyltransferase</fullName>
    </submittedName>
</protein>
<dbReference type="FunFam" id="3.40.50.150:FF:000554">
    <property type="entry name" value="Cation-transporting ATPase"/>
    <property type="match status" value="1"/>
</dbReference>
<evidence type="ECO:0000256" key="1">
    <source>
        <dbReference type="PIRSR" id="PIRSR003085-1"/>
    </source>
</evidence>
<dbReference type="GO" id="GO:0008168">
    <property type="term" value="F:methyltransferase activity"/>
    <property type="evidence" value="ECO:0007669"/>
    <property type="project" value="UniProtKB-KW"/>
</dbReference>
<dbReference type="Pfam" id="PF02353">
    <property type="entry name" value="CMAS"/>
    <property type="match status" value="1"/>
</dbReference>
<feature type="active site" evidence="1">
    <location>
        <position position="316"/>
    </location>
</feature>
<dbReference type="SUPFAM" id="SSF53335">
    <property type="entry name" value="S-adenosyl-L-methionine-dependent methyltransferases"/>
    <property type="match status" value="1"/>
</dbReference>
<dbReference type="InterPro" id="IPR029063">
    <property type="entry name" value="SAM-dependent_MTases_sf"/>
</dbReference>
<evidence type="ECO:0000313" key="3">
    <source>
        <dbReference type="Proteomes" id="UP000247099"/>
    </source>
</evidence>
<dbReference type="Proteomes" id="UP000247099">
    <property type="component" value="Unassembled WGS sequence"/>
</dbReference>
<dbReference type="InParanoid" id="A0A317ZF42"/>
<dbReference type="InterPro" id="IPR003333">
    <property type="entry name" value="CMAS"/>
</dbReference>
<dbReference type="OrthoDB" id="9782855at2"/>
<sequence>MSISIKLAEHGLLPDSLIRTGIRKLLSERLKSARGSHKTDSDWIKELSAKPLAEETDAANEQHYEIPAPYFQTVLGEHLKYSCGYWPDEVDTLDASEAAMLKLSCERAELDQDQDILELGCGWGSLSLWMAEHYPQSRITSISNSHSQRKYIEQRAKERGLENLQVVTCDINDFKPEGHYDRVVSVEMFEHVRNHRKLFTQIENWLRPGGKCFVHIFSHQSETYLFEARGPKDWMSRYFFSGGIMPSSTLLISAAEGILNPEEKWFVNGNHYSRTLEAWLQKQDANREDVLQTFRECYGSSAKLWYQRWRIFYMACSELFAYNEGREWPVMHYRFVKA</sequence>
<evidence type="ECO:0000313" key="2">
    <source>
        <dbReference type="EMBL" id="PXA03920.1"/>
    </source>
</evidence>
<dbReference type="GO" id="GO:0032259">
    <property type="term" value="P:methylation"/>
    <property type="evidence" value="ECO:0007669"/>
    <property type="project" value="UniProtKB-KW"/>
</dbReference>
<dbReference type="CDD" id="cd02440">
    <property type="entry name" value="AdoMet_MTases"/>
    <property type="match status" value="1"/>
</dbReference>